<dbReference type="RefSeq" id="WP_281459014.1">
    <property type="nucleotide sequence ID" value="NZ_JASAOF010000036.1"/>
</dbReference>
<dbReference type="SUPFAM" id="SSF53448">
    <property type="entry name" value="Nucleotide-diphospho-sugar transferases"/>
    <property type="match status" value="1"/>
</dbReference>
<organism evidence="5 6">
    <name type="scientific">Saccharopolyspora ipomoeae</name>
    <dbReference type="NCBI Taxonomy" id="3042027"/>
    <lineage>
        <taxon>Bacteria</taxon>
        <taxon>Bacillati</taxon>
        <taxon>Actinomycetota</taxon>
        <taxon>Actinomycetes</taxon>
        <taxon>Pseudonocardiales</taxon>
        <taxon>Pseudonocardiaceae</taxon>
        <taxon>Saccharopolyspora</taxon>
    </lineage>
</organism>
<reference evidence="5 6" key="1">
    <citation type="submission" date="2023-04" db="EMBL/GenBank/DDBJ databases">
        <title>Draft genome sequence of Saccharopolyspora sp. TS4A08 isolated from sweet potato rhizospheric soil.</title>
        <authorList>
            <person name="Suksaard P."/>
            <person name="Duangmal K."/>
        </authorList>
    </citation>
    <scope>NUCLEOTIDE SEQUENCE [LARGE SCALE GENOMIC DNA]</scope>
    <source>
        <strain evidence="5 6">TS4A08</strain>
    </source>
</reference>
<comment type="similarity">
    <text evidence="1">Belongs to the glycosyltransferase 2 family.</text>
</comment>
<feature type="domain" description="Glycosyltransferase 2-like" evidence="4">
    <location>
        <begin position="531"/>
        <end position="686"/>
    </location>
</feature>
<evidence type="ECO:0000259" key="4">
    <source>
        <dbReference type="Pfam" id="PF00535"/>
    </source>
</evidence>
<protein>
    <submittedName>
        <fullName evidence="5">Glycosyltransferase family 2 protein</fullName>
    </submittedName>
</protein>
<feature type="region of interest" description="Disordered" evidence="2">
    <location>
        <begin position="480"/>
        <end position="505"/>
    </location>
</feature>
<feature type="transmembrane region" description="Helical" evidence="3">
    <location>
        <begin position="167"/>
        <end position="193"/>
    </location>
</feature>
<dbReference type="EMBL" id="JASAOF010000036">
    <property type="protein sequence ID" value="MDI2032776.1"/>
    <property type="molecule type" value="Genomic_DNA"/>
</dbReference>
<dbReference type="InterPro" id="IPR029044">
    <property type="entry name" value="Nucleotide-diphossugar_trans"/>
</dbReference>
<dbReference type="CDD" id="cd04179">
    <property type="entry name" value="DPM_DPG-synthase_like"/>
    <property type="match status" value="1"/>
</dbReference>
<dbReference type="PANTHER" id="PTHR48090:SF7">
    <property type="entry name" value="RFBJ PROTEIN"/>
    <property type="match status" value="1"/>
</dbReference>
<name>A0ABT6PXN3_9PSEU</name>
<keyword evidence="3" id="KW-1133">Transmembrane helix</keyword>
<keyword evidence="3" id="KW-0812">Transmembrane</keyword>
<feature type="transmembrane region" description="Helical" evidence="3">
    <location>
        <begin position="137"/>
        <end position="155"/>
    </location>
</feature>
<keyword evidence="3" id="KW-0472">Membrane</keyword>
<feature type="transmembrane region" description="Helical" evidence="3">
    <location>
        <begin position="12"/>
        <end position="33"/>
    </location>
</feature>
<sequence>MTTALARVLRRHWLLALLVLAGVVLRIVTQLAYRPALLYIDSFRYLDDVGVFHPGGINPVGYEWFLWPLLGLGDLLGIGGLAGVAAVQHLLGIGLGVGIYVLLRRFGVREWLAAPAAAPVLLDAYQLQIEQLIMSDLLFQVLLLVAVYLLCWWGPPTPKVAAVAGGVLALSVMVRSVGLTLVVPAAVFVLLAAGLRPREGWRPRLIATGALVVGFGAAVLVYALYGALVAGKFGVGGSGGGGALFGRAAVVANCDELDLTREERLICPREPHEVREELGIDFYLHLWDVQANVDNLLPEGMDVNAAQKSLTREVVLHQPLDIAGGVARDFLKGFAPTRTQTAGDVPLDRWQFQLEHPLYAPDWYTREWAELHDGSDLHADHELTSFLRGYQLGGGYTPGILLGGALLLATAAVAGLGRARRSGLRAVTLLPAGLATTVLLTASVMEFSWRYQLPGLVLIPLAGALGATALFGRPQTIRIPPGRTPPGRIPHRSTPSEESQMLTSFPDDVDSDALDEYASRYGEHRFAPVVVLIAAYNEEESIGDVLDSIPSRCCDLDVDTLVVVDGAKDRTAEVALRHGARTCVAPTNRGQGAALRLGYRLAQQRGARYVVTTDADGQYDIAELPMLLEPLIADRADFVSGSRRLGSNERPALIRRVGTYVFAWIVSALTRQRITDTSFGFRGMRVEVPNSVTLQQPQYQSSELLVGLLSHGYRVLEQPMRMLPRSAGESKKGSSWKYGYRYAKVVLGTWWRERRNNGAPAPAVETVTERPAAVGE</sequence>
<comment type="caution">
    <text evidence="5">The sequence shown here is derived from an EMBL/GenBank/DDBJ whole genome shotgun (WGS) entry which is preliminary data.</text>
</comment>
<dbReference type="Pfam" id="PF00535">
    <property type="entry name" value="Glycos_transf_2"/>
    <property type="match status" value="1"/>
</dbReference>
<accession>A0ABT6PXN3</accession>
<evidence type="ECO:0000313" key="5">
    <source>
        <dbReference type="EMBL" id="MDI2032776.1"/>
    </source>
</evidence>
<feature type="transmembrane region" description="Helical" evidence="3">
    <location>
        <begin position="75"/>
        <end position="103"/>
    </location>
</feature>
<dbReference type="PANTHER" id="PTHR48090">
    <property type="entry name" value="UNDECAPRENYL-PHOSPHATE 4-DEOXY-4-FORMAMIDO-L-ARABINOSE TRANSFERASE-RELATED"/>
    <property type="match status" value="1"/>
</dbReference>
<feature type="transmembrane region" description="Helical" evidence="3">
    <location>
        <begin position="426"/>
        <end position="445"/>
    </location>
</feature>
<dbReference type="Proteomes" id="UP001237595">
    <property type="component" value="Unassembled WGS sequence"/>
</dbReference>
<evidence type="ECO:0000256" key="3">
    <source>
        <dbReference type="SAM" id="Phobius"/>
    </source>
</evidence>
<dbReference type="Gene3D" id="3.90.550.10">
    <property type="entry name" value="Spore Coat Polysaccharide Biosynthesis Protein SpsA, Chain A"/>
    <property type="match status" value="1"/>
</dbReference>
<gene>
    <name evidence="5" type="ORF">QFW96_29435</name>
</gene>
<evidence type="ECO:0000256" key="1">
    <source>
        <dbReference type="ARBA" id="ARBA00006739"/>
    </source>
</evidence>
<proteinExistence type="inferred from homology"/>
<dbReference type="InterPro" id="IPR001173">
    <property type="entry name" value="Glyco_trans_2-like"/>
</dbReference>
<feature type="transmembrane region" description="Helical" evidence="3">
    <location>
        <begin position="205"/>
        <end position="225"/>
    </location>
</feature>
<feature type="transmembrane region" description="Helical" evidence="3">
    <location>
        <begin position="395"/>
        <end position="414"/>
    </location>
</feature>
<keyword evidence="6" id="KW-1185">Reference proteome</keyword>
<evidence type="ECO:0000256" key="2">
    <source>
        <dbReference type="SAM" id="MobiDB-lite"/>
    </source>
</evidence>
<dbReference type="InterPro" id="IPR050256">
    <property type="entry name" value="Glycosyltransferase_2"/>
</dbReference>
<evidence type="ECO:0000313" key="6">
    <source>
        <dbReference type="Proteomes" id="UP001237595"/>
    </source>
</evidence>